<name>A0A1U9KK65_ACEAC</name>
<organism evidence="1 2">
    <name type="scientific">Acetobacter aceti</name>
    <dbReference type="NCBI Taxonomy" id="435"/>
    <lineage>
        <taxon>Bacteria</taxon>
        <taxon>Pseudomonadati</taxon>
        <taxon>Pseudomonadota</taxon>
        <taxon>Alphaproteobacteria</taxon>
        <taxon>Acetobacterales</taxon>
        <taxon>Acetobacteraceae</taxon>
        <taxon>Acetobacter</taxon>
        <taxon>Acetobacter subgen. Acetobacter</taxon>
    </lineage>
</organism>
<dbReference type="EMBL" id="CP014692">
    <property type="protein sequence ID" value="AQS86194.1"/>
    <property type="molecule type" value="Genomic_DNA"/>
</dbReference>
<dbReference type="Gene3D" id="3.20.20.140">
    <property type="entry name" value="Metal-dependent hydrolases"/>
    <property type="match status" value="1"/>
</dbReference>
<gene>
    <name evidence="1" type="ORF">A0U92_01900</name>
</gene>
<protein>
    <submittedName>
        <fullName evidence="1">N-acyl-D-glutamate deacylase</fullName>
    </submittedName>
</protein>
<dbReference type="InterPro" id="IPR032466">
    <property type="entry name" value="Metal_Hydrolase"/>
</dbReference>
<reference evidence="1 2" key="1">
    <citation type="submission" date="2016-03" db="EMBL/GenBank/DDBJ databases">
        <title>Acetic acid bacteria sequencing.</title>
        <authorList>
            <person name="Brandt J."/>
            <person name="Jakob F."/>
            <person name="Vogel R.F."/>
        </authorList>
    </citation>
    <scope>NUCLEOTIDE SEQUENCE [LARGE SCALE GENOMIC DNA]</scope>
    <source>
        <strain evidence="1 2">TMW2.1153</strain>
    </source>
</reference>
<dbReference type="STRING" id="435.A0U92_01900"/>
<dbReference type="Gene3D" id="2.30.40.10">
    <property type="entry name" value="Urease, subunit C, domain 1"/>
    <property type="match status" value="1"/>
</dbReference>
<accession>A0A1U9KK65</accession>
<dbReference type="Proteomes" id="UP000188937">
    <property type="component" value="Chromosome"/>
</dbReference>
<keyword evidence="2" id="KW-1185">Reference proteome</keyword>
<evidence type="ECO:0000313" key="2">
    <source>
        <dbReference type="Proteomes" id="UP000188937"/>
    </source>
</evidence>
<evidence type="ECO:0000313" key="1">
    <source>
        <dbReference type="EMBL" id="AQS86194.1"/>
    </source>
</evidence>
<dbReference type="InterPro" id="IPR011059">
    <property type="entry name" value="Metal-dep_hydrolase_composite"/>
</dbReference>
<dbReference type="SUPFAM" id="SSF51338">
    <property type="entry name" value="Composite domain of metallo-dependent hydrolases"/>
    <property type="match status" value="1"/>
</dbReference>
<proteinExistence type="predicted"/>
<dbReference type="AlphaFoldDB" id="A0A1U9KK65"/>
<dbReference type="SUPFAM" id="SSF51556">
    <property type="entry name" value="Metallo-dependent hydrolases"/>
    <property type="match status" value="1"/>
</dbReference>
<dbReference type="KEGG" id="aace:A0U92_01900"/>
<dbReference type="PANTHER" id="PTHR11647">
    <property type="entry name" value="HYDRANTOINASE/DIHYDROPYRIMIDINASE FAMILY MEMBER"/>
    <property type="match status" value="1"/>
</dbReference>
<dbReference type="OrthoDB" id="9766983at2"/>
<dbReference type="RefSeq" id="WP_077814189.1">
    <property type="nucleotide sequence ID" value="NZ_CP014692.1"/>
</dbReference>
<dbReference type="GO" id="GO:0005829">
    <property type="term" value="C:cytosol"/>
    <property type="evidence" value="ECO:0007669"/>
    <property type="project" value="TreeGrafter"/>
</dbReference>
<dbReference type="GO" id="GO:0016812">
    <property type="term" value="F:hydrolase activity, acting on carbon-nitrogen (but not peptide) bonds, in cyclic amides"/>
    <property type="evidence" value="ECO:0007669"/>
    <property type="project" value="TreeGrafter"/>
</dbReference>
<dbReference type="InterPro" id="IPR050378">
    <property type="entry name" value="Metallo-dep_Hydrolases_sf"/>
</dbReference>
<dbReference type="PANTHER" id="PTHR11647:SF1">
    <property type="entry name" value="COLLAPSIN RESPONSE MEDIATOR PROTEIN"/>
    <property type="match status" value="1"/>
</dbReference>
<sequence>MSETVYRNATLFDGLGGAPVESDIFVRDGVVAAVGQALPASKEAVEIECRGLWLLPGMLDIHTHLDLEVELTPGLPEVVRHGTTTVVIGNCSIGVTYGNQRRNGEDPIVDCFARVENIPRAVLVKVAEHCSWNSSGSYLDHLRSLPLGVNIAPLLPHSMVRIEAMGLTGSVSRKPTAAELRQMERLVETAMEEGYVGLSTDALPFHFLANSPNKKSKIPTQYAEFSEIKRLLSVVRRFGRVWQATPPKDDVVAAVRGFLLTSRRLYRRALKTSVLAALDLRTNQLAYRLCLMLARILNSKIIGGHFHFQALSAPFRIWSDGAINPVADELPELRALNELELDDRKERLRILNDPQWEKNFCRMWMKGREGLSLARLMRWLRLDHVVLSRSLADMNVVECPLPHWCGKTLKEPYRRLQLWRTSGGRYGAENAAEAELFRKARDSVQNDALFLLFLLREWDTALRWNTVIANNNPDILRHLLFHPMTLPGFNDSGAHLANIAFYDGNLRTLKIAQEDGAVRVAESIMRLTSIPAEFFGLDVGVIRTGAKADLCLIDPEALRLWNPEQTCELQERSELGCRAMVNRPVGVVREVMVSGRRVWIEGEYADGLGAMSYGSVLRAR</sequence>